<sequence length="421" mass="45688">METIALDIQPGSKIPAFVQSKTGSGLITVQIEPIVVPDILWELSDSNYNPQIYTDSTVSKIGLTPESLQFLSTDGFKKVEESNAECTDCKNAKEVLNTFYNLKNFGQCYNGWCQYQKSGCYYDIRNNFWYRCLPKVKGNLKKRFLKRNIKIAASRSNRQLGVRQQEDEISIPDISDSKSDFVHADTYGASAVFGLGQNKNSASSQSSIGNHNSHSTFKQHSSGFNYANVNGKVTGGGFKIENDNGKVKKEEYVIGDENDSDNQANSAGNVVNAGAKSSSSAVSSNKSSQDIGHSSVNNSVGGKNVVVSSASGQSAGGLNSKSSSSGFNYSNVNGKVTGGGFKIENDNGKVKKEEYVIGDENDSDNKLTNNMNQILNSQNHEYSYTNINGKIVGSGSSYVNDNGKIKLVRYKIEDGKKTILD</sequence>
<evidence type="ECO:0000313" key="2">
    <source>
        <dbReference type="EMBL" id="PVU90966.1"/>
    </source>
</evidence>
<feature type="region of interest" description="Disordered" evidence="1">
    <location>
        <begin position="256"/>
        <end position="303"/>
    </location>
</feature>
<dbReference type="EMBL" id="MBFR01000228">
    <property type="protein sequence ID" value="PVU90966.1"/>
    <property type="molecule type" value="Genomic_DNA"/>
</dbReference>
<protein>
    <submittedName>
        <fullName evidence="2">Uncharacterized protein</fullName>
    </submittedName>
</protein>
<proteinExistence type="predicted"/>
<name>A0A2T9YF54_9FUNG</name>
<feature type="region of interest" description="Disordered" evidence="1">
    <location>
        <begin position="201"/>
        <end position="221"/>
    </location>
</feature>
<dbReference type="Proteomes" id="UP000245383">
    <property type="component" value="Unassembled WGS sequence"/>
</dbReference>
<organism evidence="2 3">
    <name type="scientific">Smittium simulii</name>
    <dbReference type="NCBI Taxonomy" id="133385"/>
    <lineage>
        <taxon>Eukaryota</taxon>
        <taxon>Fungi</taxon>
        <taxon>Fungi incertae sedis</taxon>
        <taxon>Zoopagomycota</taxon>
        <taxon>Kickxellomycotina</taxon>
        <taxon>Harpellomycetes</taxon>
        <taxon>Harpellales</taxon>
        <taxon>Legeriomycetaceae</taxon>
        <taxon>Smittium</taxon>
    </lineage>
</organism>
<dbReference type="AlphaFoldDB" id="A0A2T9YF54"/>
<feature type="compositionally biased region" description="Low complexity" evidence="1">
    <location>
        <begin position="262"/>
        <end position="303"/>
    </location>
</feature>
<reference evidence="2 3" key="1">
    <citation type="journal article" date="2018" name="MBio">
        <title>Comparative Genomics Reveals the Core Gene Toolbox for the Fungus-Insect Symbiosis.</title>
        <authorList>
            <person name="Wang Y."/>
            <person name="Stata M."/>
            <person name="Wang W."/>
            <person name="Stajich J.E."/>
            <person name="White M.M."/>
            <person name="Moncalvo J.M."/>
        </authorList>
    </citation>
    <scope>NUCLEOTIDE SEQUENCE [LARGE SCALE GENOMIC DNA]</scope>
    <source>
        <strain evidence="2 3">SWE-8-4</strain>
    </source>
</reference>
<accession>A0A2T9YF54</accession>
<evidence type="ECO:0000313" key="3">
    <source>
        <dbReference type="Proteomes" id="UP000245383"/>
    </source>
</evidence>
<gene>
    <name evidence="2" type="ORF">BB561_004635</name>
</gene>
<keyword evidence="3" id="KW-1185">Reference proteome</keyword>
<dbReference type="STRING" id="133385.A0A2T9YF54"/>
<evidence type="ECO:0000256" key="1">
    <source>
        <dbReference type="SAM" id="MobiDB-lite"/>
    </source>
</evidence>
<comment type="caution">
    <text evidence="2">The sequence shown here is derived from an EMBL/GenBank/DDBJ whole genome shotgun (WGS) entry which is preliminary data.</text>
</comment>